<comment type="caution">
    <text evidence="1">The sequence shown here is derived from an EMBL/GenBank/DDBJ whole genome shotgun (WGS) entry which is preliminary data.</text>
</comment>
<evidence type="ECO:0000313" key="1">
    <source>
        <dbReference type="EMBL" id="PCG07902.1"/>
    </source>
</evidence>
<proteinExistence type="predicted"/>
<keyword evidence="2" id="KW-1185">Reference proteome</keyword>
<dbReference type="RefSeq" id="WP_066487388.1">
    <property type="nucleotide sequence ID" value="NZ_NWVD01000009.1"/>
</dbReference>
<reference evidence="1 2" key="1">
    <citation type="submission" date="2017-09" db="EMBL/GenBank/DDBJ databases">
        <title>Sphingomonas ginsenosidimutans KACC 14949, whole genome shotgun sequence.</title>
        <authorList>
            <person name="Feng G."/>
            <person name="Zhu H."/>
        </authorList>
    </citation>
    <scope>NUCLEOTIDE SEQUENCE [LARGE SCALE GENOMIC DNA]</scope>
    <source>
        <strain evidence="1 2">KACC 14949</strain>
    </source>
</reference>
<organism evidence="1 2">
    <name type="scientific">Sphingomonas ginsenosidimutans</name>
    <dbReference type="NCBI Taxonomy" id="862134"/>
    <lineage>
        <taxon>Bacteria</taxon>
        <taxon>Pseudomonadati</taxon>
        <taxon>Pseudomonadota</taxon>
        <taxon>Alphaproteobacteria</taxon>
        <taxon>Sphingomonadales</taxon>
        <taxon>Sphingomonadaceae</taxon>
        <taxon>Sphingomonas</taxon>
    </lineage>
</organism>
<evidence type="ECO:0000313" key="2">
    <source>
        <dbReference type="Proteomes" id="UP000218784"/>
    </source>
</evidence>
<protein>
    <submittedName>
        <fullName evidence="1">Uncharacterized protein</fullName>
    </submittedName>
</protein>
<sequence>MLAAAVLLGPSRLERSPSLEPSQNAVRVVTAGRELTAPSHEQVRSTTPAVDPDPDWAGPERDAVLRALALTKDARVRDVTPFAQTLCGQVQASPGQAFRRFAYARTARLGALDDGGAEFARTFADLCR</sequence>
<name>A0A2A4HSL2_9SPHN</name>
<dbReference type="AlphaFoldDB" id="A0A2A4HSL2"/>
<dbReference type="EMBL" id="NWVD01000009">
    <property type="protein sequence ID" value="PCG07902.1"/>
    <property type="molecule type" value="Genomic_DNA"/>
</dbReference>
<accession>A0A2A4HSL2</accession>
<dbReference type="Proteomes" id="UP000218784">
    <property type="component" value="Unassembled WGS sequence"/>
</dbReference>
<gene>
    <name evidence="1" type="ORF">COA17_15490</name>
</gene>